<dbReference type="InterPro" id="IPR050248">
    <property type="entry name" value="Polysacc_deacetylase_ArnD"/>
</dbReference>
<sequence>MAMSKRKALAAGCAAVVCALLWLAMPPADLNPEKSQHSVGPSEATGAQSLEAEPQQQGQGGRQRPSSEKLQEGGNGRMKPQAGPPVATDSYGYGPVEEQPGQTPADPLIGPKRPAADSAAGGETTPQDGTSPSRASKPPADSTYPVKGKVAYLTFDDGPSRSTPRILSILREHGVKATFFVIGKTSEESKQQLRNIVAQGHALGNHTFSHDYKQIYKSADSFKADVDKLDRFLMETVGIKPEVLRYPGGSNNQLSWRTGGRNVMKIITREMSKNGIPYFDWNVSSTDAAAPVQDKQSIIESVKTNSAGKPNIIVLMHDMDLKTTTVEALPTVIAYLKNQGYRFDVLSKSSFTYQFLKP</sequence>
<proteinExistence type="predicted"/>
<dbReference type="AlphaFoldDB" id="A0A4R5KR20"/>
<feature type="chain" id="PRO_5020986429" evidence="2">
    <location>
        <begin position="31"/>
        <end position="358"/>
    </location>
</feature>
<feature type="signal peptide" evidence="2">
    <location>
        <begin position="1"/>
        <end position="30"/>
    </location>
</feature>
<feature type="domain" description="NodB homology" evidence="3">
    <location>
        <begin position="149"/>
        <end position="344"/>
    </location>
</feature>
<dbReference type="Pfam" id="PF01522">
    <property type="entry name" value="Polysacc_deac_1"/>
    <property type="match status" value="1"/>
</dbReference>
<name>A0A4R5KR20_9BACL</name>
<dbReference type="OrthoDB" id="258610at2"/>
<keyword evidence="2" id="KW-0732">Signal</keyword>
<keyword evidence="5" id="KW-1185">Reference proteome</keyword>
<dbReference type="PANTHER" id="PTHR10587">
    <property type="entry name" value="GLYCOSYL TRANSFERASE-RELATED"/>
    <property type="match status" value="1"/>
</dbReference>
<dbReference type="PANTHER" id="PTHR10587:SF125">
    <property type="entry name" value="POLYSACCHARIDE DEACETYLASE YHEN-RELATED"/>
    <property type="match status" value="1"/>
</dbReference>
<dbReference type="GO" id="GO:0005975">
    <property type="term" value="P:carbohydrate metabolic process"/>
    <property type="evidence" value="ECO:0007669"/>
    <property type="project" value="InterPro"/>
</dbReference>
<evidence type="ECO:0000259" key="3">
    <source>
        <dbReference type="PROSITE" id="PS51677"/>
    </source>
</evidence>
<dbReference type="EMBL" id="SMRT01000006">
    <property type="protein sequence ID" value="TDF97227.1"/>
    <property type="molecule type" value="Genomic_DNA"/>
</dbReference>
<dbReference type="SUPFAM" id="SSF88713">
    <property type="entry name" value="Glycoside hydrolase/deacetylase"/>
    <property type="match status" value="1"/>
</dbReference>
<dbReference type="GO" id="GO:0016810">
    <property type="term" value="F:hydrolase activity, acting on carbon-nitrogen (but not peptide) bonds"/>
    <property type="evidence" value="ECO:0007669"/>
    <property type="project" value="InterPro"/>
</dbReference>
<dbReference type="InterPro" id="IPR002509">
    <property type="entry name" value="NODB_dom"/>
</dbReference>
<dbReference type="PROSITE" id="PS51677">
    <property type="entry name" value="NODB"/>
    <property type="match status" value="1"/>
</dbReference>
<dbReference type="CDD" id="cd10944">
    <property type="entry name" value="CE4_SmPgdA_like"/>
    <property type="match status" value="1"/>
</dbReference>
<feature type="region of interest" description="Disordered" evidence="1">
    <location>
        <begin position="30"/>
        <end position="145"/>
    </location>
</feature>
<evidence type="ECO:0000256" key="2">
    <source>
        <dbReference type="SAM" id="SignalP"/>
    </source>
</evidence>
<comment type="caution">
    <text evidence="4">The sequence shown here is derived from an EMBL/GenBank/DDBJ whole genome shotgun (WGS) entry which is preliminary data.</text>
</comment>
<evidence type="ECO:0000313" key="5">
    <source>
        <dbReference type="Proteomes" id="UP000295636"/>
    </source>
</evidence>
<dbReference type="Gene3D" id="3.20.20.370">
    <property type="entry name" value="Glycoside hydrolase/deacetylase"/>
    <property type="match status" value="1"/>
</dbReference>
<dbReference type="InterPro" id="IPR011330">
    <property type="entry name" value="Glyco_hydro/deAcase_b/a-brl"/>
</dbReference>
<organism evidence="4 5">
    <name type="scientific">Paenibacillus piri</name>
    <dbReference type="NCBI Taxonomy" id="2547395"/>
    <lineage>
        <taxon>Bacteria</taxon>
        <taxon>Bacillati</taxon>
        <taxon>Bacillota</taxon>
        <taxon>Bacilli</taxon>
        <taxon>Bacillales</taxon>
        <taxon>Paenibacillaceae</taxon>
        <taxon>Paenibacillus</taxon>
    </lineage>
</organism>
<reference evidence="4 5" key="1">
    <citation type="submission" date="2019-03" db="EMBL/GenBank/DDBJ databases">
        <title>This is whole genome sequence of Paenibacillus sp MS74 strain.</title>
        <authorList>
            <person name="Trinh H.N."/>
        </authorList>
    </citation>
    <scope>NUCLEOTIDE SEQUENCE [LARGE SCALE GENOMIC DNA]</scope>
    <source>
        <strain evidence="4 5">MS74</strain>
    </source>
</reference>
<evidence type="ECO:0000313" key="4">
    <source>
        <dbReference type="EMBL" id="TDF97227.1"/>
    </source>
</evidence>
<evidence type="ECO:0000256" key="1">
    <source>
        <dbReference type="SAM" id="MobiDB-lite"/>
    </source>
</evidence>
<accession>A0A4R5KR20</accession>
<dbReference type="Proteomes" id="UP000295636">
    <property type="component" value="Unassembled WGS sequence"/>
</dbReference>
<protein>
    <submittedName>
        <fullName evidence="4">Polysaccharide deacetylase</fullName>
    </submittedName>
</protein>
<gene>
    <name evidence="4" type="ORF">E1757_15490</name>
</gene>
<feature type="compositionally biased region" description="Polar residues" evidence="1">
    <location>
        <begin position="124"/>
        <end position="134"/>
    </location>
</feature>